<organism evidence="2 3">
    <name type="scientific">Hydrogenothermus marinus</name>
    <dbReference type="NCBI Taxonomy" id="133270"/>
    <lineage>
        <taxon>Bacteria</taxon>
        <taxon>Pseudomonadati</taxon>
        <taxon>Aquificota</taxon>
        <taxon>Aquificia</taxon>
        <taxon>Aquificales</taxon>
        <taxon>Hydrogenothermaceae</taxon>
        <taxon>Hydrogenothermus</taxon>
    </lineage>
</organism>
<gene>
    <name evidence="2" type="ORF">CLV39_1502</name>
</gene>
<protein>
    <submittedName>
        <fullName evidence="2">Rhodanese-related sulfurtransferase</fullName>
    </submittedName>
</protein>
<dbReference type="Gene3D" id="3.40.250.10">
    <property type="entry name" value="Rhodanese-like domain"/>
    <property type="match status" value="1"/>
</dbReference>
<dbReference type="PANTHER" id="PTHR43031">
    <property type="entry name" value="FAD-DEPENDENT OXIDOREDUCTASE"/>
    <property type="match status" value="1"/>
</dbReference>
<comment type="caution">
    <text evidence="2">The sequence shown here is derived from an EMBL/GenBank/DDBJ whole genome shotgun (WGS) entry which is preliminary data.</text>
</comment>
<dbReference type="InterPro" id="IPR050229">
    <property type="entry name" value="GlpE_sulfurtransferase"/>
</dbReference>
<name>A0A3M0B960_9AQUI</name>
<reference evidence="2 3" key="1">
    <citation type="submission" date="2018-10" db="EMBL/GenBank/DDBJ databases">
        <title>Genomic Encyclopedia of Archaeal and Bacterial Type Strains, Phase II (KMG-II): from individual species to whole genera.</title>
        <authorList>
            <person name="Goeker M."/>
        </authorList>
    </citation>
    <scope>NUCLEOTIDE SEQUENCE [LARGE SCALE GENOMIC DNA]</scope>
    <source>
        <strain evidence="2 3">VM1</strain>
    </source>
</reference>
<keyword evidence="2" id="KW-0808">Transferase</keyword>
<evidence type="ECO:0000259" key="1">
    <source>
        <dbReference type="PROSITE" id="PS50206"/>
    </source>
</evidence>
<dbReference type="Pfam" id="PF00581">
    <property type="entry name" value="Rhodanese"/>
    <property type="match status" value="1"/>
</dbReference>
<dbReference type="InterPro" id="IPR036873">
    <property type="entry name" value="Rhodanese-like_dom_sf"/>
</dbReference>
<dbReference type="PANTHER" id="PTHR43031:SF1">
    <property type="entry name" value="PYRIDINE NUCLEOTIDE-DISULPHIDE OXIDOREDUCTASE"/>
    <property type="match status" value="1"/>
</dbReference>
<dbReference type="GO" id="GO:0016740">
    <property type="term" value="F:transferase activity"/>
    <property type="evidence" value="ECO:0007669"/>
    <property type="project" value="UniProtKB-KW"/>
</dbReference>
<dbReference type="OrthoDB" id="9800872at2"/>
<dbReference type="SUPFAM" id="SSF52821">
    <property type="entry name" value="Rhodanese/Cell cycle control phosphatase"/>
    <property type="match status" value="1"/>
</dbReference>
<dbReference type="PROSITE" id="PS50206">
    <property type="entry name" value="RHODANESE_3"/>
    <property type="match status" value="1"/>
</dbReference>
<proteinExistence type="predicted"/>
<dbReference type="SMART" id="SM00450">
    <property type="entry name" value="RHOD"/>
    <property type="match status" value="1"/>
</dbReference>
<evidence type="ECO:0000313" key="2">
    <source>
        <dbReference type="EMBL" id="RMA93024.1"/>
    </source>
</evidence>
<dbReference type="RefSeq" id="WP_121923606.1">
    <property type="nucleotide sequence ID" value="NZ_REFO01000015.1"/>
</dbReference>
<dbReference type="EMBL" id="REFO01000015">
    <property type="protein sequence ID" value="RMA93024.1"/>
    <property type="molecule type" value="Genomic_DNA"/>
</dbReference>
<dbReference type="AlphaFoldDB" id="A0A3M0B960"/>
<accession>A0A3M0B960</accession>
<keyword evidence="3" id="KW-1185">Reference proteome</keyword>
<evidence type="ECO:0000313" key="3">
    <source>
        <dbReference type="Proteomes" id="UP000280842"/>
    </source>
</evidence>
<dbReference type="Proteomes" id="UP000280842">
    <property type="component" value="Unassembled WGS sequence"/>
</dbReference>
<feature type="domain" description="Rhodanese" evidence="1">
    <location>
        <begin position="31"/>
        <end position="122"/>
    </location>
</feature>
<sequence length="122" mass="14179">MRYILTILAFLNISFAYENLNPKQFYNLLNKTKDAILLDVRTPQEFYQEGHIPNANLIPVQLFKYIFLAGKGIKERPVFVYCRSGNRSAIASKLLEKWGVKKVYNLNGGILNWKKENLPIEK</sequence>
<dbReference type="CDD" id="cd00158">
    <property type="entry name" value="RHOD"/>
    <property type="match status" value="1"/>
</dbReference>
<dbReference type="InterPro" id="IPR001763">
    <property type="entry name" value="Rhodanese-like_dom"/>
</dbReference>